<proteinExistence type="predicted"/>
<feature type="signal peptide" evidence="1">
    <location>
        <begin position="1"/>
        <end position="26"/>
    </location>
</feature>
<keyword evidence="3" id="KW-1185">Reference proteome</keyword>
<dbReference type="RefSeq" id="WP_405277772.1">
    <property type="nucleotide sequence ID" value="NZ_JBBHLI010000001.1"/>
</dbReference>
<protein>
    <submittedName>
        <fullName evidence="2">Uncharacterized protein</fullName>
    </submittedName>
</protein>
<accession>A0ABU9E795</accession>
<organism evidence="2 3">
    <name type="scientific">Gaopeijia maritima</name>
    <dbReference type="NCBI Taxonomy" id="3119007"/>
    <lineage>
        <taxon>Bacteria</taxon>
        <taxon>Pseudomonadati</taxon>
        <taxon>Gemmatimonadota</taxon>
        <taxon>Longimicrobiia</taxon>
        <taxon>Gaopeijiales</taxon>
        <taxon>Gaopeijiaceae</taxon>
        <taxon>Gaopeijia</taxon>
    </lineage>
</organism>
<dbReference type="Proteomes" id="UP001484239">
    <property type="component" value="Unassembled WGS sequence"/>
</dbReference>
<sequence length="346" mass="36610">MSRVRRAAGAAWMRSAAMLAACGALAAGCGDEPAGPAEGERYEVAFERLGRLPAHQGTYTVWVHDDRDTVAVASVPSGSANEPVPAVTFAMPLANARGVFVSVEPAVDPSSAASPTRLLAGRFDGPIAALGFEGVATLRRPLEPDPGAHSLFTTSNNSEGYPSAENAGLWLFTLTPSRNVHGTREVKVSPLDAGWTYEGWLVWQGPPQVWISYGKFRPDETGLLTSRDDTGTGPFAGAEDFRNAGVEDVPGEEWTSDEIAAQLGIELPGGFDLPLEVDAVDGDGRALWHHVISIEPAADLVEGPLEGEPFPVRPYENPIGAGGPGLPRTIELVREAPSAEVRRIES</sequence>
<reference evidence="2 3" key="1">
    <citation type="submission" date="2024-02" db="EMBL/GenBank/DDBJ databases">
        <title>A novel Gemmatimonadota bacterium.</title>
        <authorList>
            <person name="Du Z.-J."/>
            <person name="Ye Y.-Q."/>
        </authorList>
    </citation>
    <scope>NUCLEOTIDE SEQUENCE [LARGE SCALE GENOMIC DNA]</scope>
    <source>
        <strain evidence="2 3">DH-20</strain>
    </source>
</reference>
<dbReference type="EMBL" id="JBBHLI010000001">
    <property type="protein sequence ID" value="MEK9500018.1"/>
    <property type="molecule type" value="Genomic_DNA"/>
</dbReference>
<name>A0ABU9E795_9BACT</name>
<evidence type="ECO:0000256" key="1">
    <source>
        <dbReference type="SAM" id="SignalP"/>
    </source>
</evidence>
<dbReference type="PROSITE" id="PS51257">
    <property type="entry name" value="PROKAR_LIPOPROTEIN"/>
    <property type="match status" value="1"/>
</dbReference>
<feature type="chain" id="PRO_5046198707" evidence="1">
    <location>
        <begin position="27"/>
        <end position="346"/>
    </location>
</feature>
<evidence type="ECO:0000313" key="2">
    <source>
        <dbReference type="EMBL" id="MEK9500018.1"/>
    </source>
</evidence>
<keyword evidence="1" id="KW-0732">Signal</keyword>
<comment type="caution">
    <text evidence="2">The sequence shown here is derived from an EMBL/GenBank/DDBJ whole genome shotgun (WGS) entry which is preliminary data.</text>
</comment>
<evidence type="ECO:0000313" key="3">
    <source>
        <dbReference type="Proteomes" id="UP001484239"/>
    </source>
</evidence>
<gene>
    <name evidence="2" type="ORF">WI372_03340</name>
</gene>